<dbReference type="Proteomes" id="UP000663880">
    <property type="component" value="Unassembled WGS sequence"/>
</dbReference>
<reference evidence="2" key="1">
    <citation type="submission" date="2021-02" db="EMBL/GenBank/DDBJ databases">
        <authorList>
            <person name="Steward A R."/>
        </authorList>
    </citation>
    <scope>NUCLEOTIDE SEQUENCE</scope>
</reference>
<evidence type="ECO:0000256" key="1">
    <source>
        <dbReference type="SAM" id="MobiDB-lite"/>
    </source>
</evidence>
<gene>
    <name evidence="2" type="ORF">PMACD_LOCUS373</name>
</gene>
<dbReference type="AlphaFoldDB" id="A0A821L6D7"/>
<organism evidence="2 3">
    <name type="scientific">Pieris macdunnoughi</name>
    <dbReference type="NCBI Taxonomy" id="345717"/>
    <lineage>
        <taxon>Eukaryota</taxon>
        <taxon>Metazoa</taxon>
        <taxon>Ecdysozoa</taxon>
        <taxon>Arthropoda</taxon>
        <taxon>Hexapoda</taxon>
        <taxon>Insecta</taxon>
        <taxon>Pterygota</taxon>
        <taxon>Neoptera</taxon>
        <taxon>Endopterygota</taxon>
        <taxon>Lepidoptera</taxon>
        <taxon>Glossata</taxon>
        <taxon>Ditrysia</taxon>
        <taxon>Papilionoidea</taxon>
        <taxon>Pieridae</taxon>
        <taxon>Pierinae</taxon>
        <taxon>Pieris</taxon>
    </lineage>
</organism>
<proteinExistence type="predicted"/>
<protein>
    <submittedName>
        <fullName evidence="2">Uncharacterized protein</fullName>
    </submittedName>
</protein>
<comment type="caution">
    <text evidence="2">The sequence shown here is derived from an EMBL/GenBank/DDBJ whole genome shotgun (WGS) entry which is preliminary data.</text>
</comment>
<evidence type="ECO:0000313" key="2">
    <source>
        <dbReference type="EMBL" id="CAF4746273.1"/>
    </source>
</evidence>
<dbReference type="EMBL" id="CAJOBZ010000001">
    <property type="protein sequence ID" value="CAF4746273.1"/>
    <property type="molecule type" value="Genomic_DNA"/>
</dbReference>
<keyword evidence="3" id="KW-1185">Reference proteome</keyword>
<accession>A0A821L6D7</accession>
<sequence>MGEDRSVIIPTGHQISKRRRGKGPTSMLPIGWQWFSSFGGSHCAKSSTSDTEIGRLSSEPLSAPPECVLHKPYQLYIEPLALLTTITLRPQDRMPQK</sequence>
<evidence type="ECO:0000313" key="3">
    <source>
        <dbReference type="Proteomes" id="UP000663880"/>
    </source>
</evidence>
<name>A0A821L6D7_9NEOP</name>
<feature type="region of interest" description="Disordered" evidence="1">
    <location>
        <begin position="1"/>
        <end position="24"/>
    </location>
</feature>